<sequence>MEIAKAFGIVLKKYRTNKGFSQEKLALMCNLDRTYIGLLERAQRQPSLTTIFKICKVLEVRPSEFINEIENIIHQHKK</sequence>
<feature type="domain" description="HTH cro/C1-type" evidence="2">
    <location>
        <begin position="11"/>
        <end position="65"/>
    </location>
</feature>
<gene>
    <name evidence="3" type="ORF">H9636_02820</name>
</gene>
<dbReference type="CDD" id="cd00093">
    <property type="entry name" value="HTH_XRE"/>
    <property type="match status" value="1"/>
</dbReference>
<accession>A0ABR8X8E2</accession>
<reference evidence="3 4" key="1">
    <citation type="submission" date="2020-08" db="EMBL/GenBank/DDBJ databases">
        <title>A Genomic Blueprint of the Chicken Gut Microbiome.</title>
        <authorList>
            <person name="Gilroy R."/>
            <person name="Ravi A."/>
            <person name="Getino M."/>
            <person name="Pursley I."/>
            <person name="Horton D.L."/>
            <person name="Alikhan N.-F."/>
            <person name="Baker D."/>
            <person name="Gharbi K."/>
            <person name="Hall N."/>
            <person name="Watson M."/>
            <person name="Adriaenssens E.M."/>
            <person name="Foster-Nyarko E."/>
            <person name="Jarju S."/>
            <person name="Secka A."/>
            <person name="Antonio M."/>
            <person name="Oren A."/>
            <person name="Chaudhuri R."/>
            <person name="La Ragione R.M."/>
            <person name="Hildebrand F."/>
            <person name="Pallen M.J."/>
        </authorList>
    </citation>
    <scope>NUCLEOTIDE SEQUENCE [LARGE SCALE GENOMIC DNA]</scope>
    <source>
        <strain evidence="3 4">Re31</strain>
    </source>
</reference>
<dbReference type="SMART" id="SM00530">
    <property type="entry name" value="HTH_XRE"/>
    <property type="match status" value="1"/>
</dbReference>
<name>A0ABR8X8E2_9BACL</name>
<dbReference type="Pfam" id="PF01381">
    <property type="entry name" value="HTH_3"/>
    <property type="match status" value="1"/>
</dbReference>
<keyword evidence="4" id="KW-1185">Reference proteome</keyword>
<evidence type="ECO:0000313" key="4">
    <source>
        <dbReference type="Proteomes" id="UP000640930"/>
    </source>
</evidence>
<proteinExistence type="predicted"/>
<dbReference type="PANTHER" id="PTHR46797">
    <property type="entry name" value="HTH-TYPE TRANSCRIPTIONAL REGULATOR"/>
    <property type="match status" value="1"/>
</dbReference>
<evidence type="ECO:0000259" key="2">
    <source>
        <dbReference type="PROSITE" id="PS50943"/>
    </source>
</evidence>
<dbReference type="EMBL" id="JACSQA010000002">
    <property type="protein sequence ID" value="MBD8025583.1"/>
    <property type="molecule type" value="Genomic_DNA"/>
</dbReference>
<evidence type="ECO:0000256" key="1">
    <source>
        <dbReference type="ARBA" id="ARBA00023125"/>
    </source>
</evidence>
<keyword evidence="1" id="KW-0238">DNA-binding</keyword>
<comment type="caution">
    <text evidence="3">The sequence shown here is derived from an EMBL/GenBank/DDBJ whole genome shotgun (WGS) entry which is preliminary data.</text>
</comment>
<dbReference type="SUPFAM" id="SSF47413">
    <property type="entry name" value="lambda repressor-like DNA-binding domains"/>
    <property type="match status" value="1"/>
</dbReference>
<dbReference type="InterPro" id="IPR001387">
    <property type="entry name" value="Cro/C1-type_HTH"/>
</dbReference>
<dbReference type="PROSITE" id="PS50943">
    <property type="entry name" value="HTH_CROC1"/>
    <property type="match status" value="1"/>
</dbReference>
<dbReference type="InterPro" id="IPR050807">
    <property type="entry name" value="TransReg_Diox_bact_type"/>
</dbReference>
<dbReference type="PANTHER" id="PTHR46797:SF1">
    <property type="entry name" value="METHYLPHOSPHONATE SYNTHASE"/>
    <property type="match status" value="1"/>
</dbReference>
<protein>
    <submittedName>
        <fullName evidence="3">Helix-turn-helix transcriptional regulator</fullName>
    </submittedName>
</protein>
<dbReference type="RefSeq" id="WP_191706132.1">
    <property type="nucleotide sequence ID" value="NZ_JACSQA010000002.1"/>
</dbReference>
<dbReference type="Gene3D" id="1.10.260.40">
    <property type="entry name" value="lambda repressor-like DNA-binding domains"/>
    <property type="match status" value="1"/>
</dbReference>
<dbReference type="Proteomes" id="UP000640930">
    <property type="component" value="Unassembled WGS sequence"/>
</dbReference>
<organism evidence="3 4">
    <name type="scientific">Ureibacillus galli</name>
    <dbReference type="NCBI Taxonomy" id="2762222"/>
    <lineage>
        <taxon>Bacteria</taxon>
        <taxon>Bacillati</taxon>
        <taxon>Bacillota</taxon>
        <taxon>Bacilli</taxon>
        <taxon>Bacillales</taxon>
        <taxon>Caryophanaceae</taxon>
        <taxon>Ureibacillus</taxon>
    </lineage>
</organism>
<dbReference type="InterPro" id="IPR010982">
    <property type="entry name" value="Lambda_DNA-bd_dom_sf"/>
</dbReference>
<evidence type="ECO:0000313" key="3">
    <source>
        <dbReference type="EMBL" id="MBD8025583.1"/>
    </source>
</evidence>